<dbReference type="InterPro" id="IPR043091">
    <property type="entry name" value="Restr_endonucII_AvaI/BsoBI_hel"/>
</dbReference>
<keyword evidence="1" id="KW-0255">Endonuclease</keyword>
<dbReference type="Gene3D" id="3.40.91.10">
    <property type="match status" value="1"/>
</dbReference>
<evidence type="ECO:0000313" key="2">
    <source>
        <dbReference type="Proteomes" id="UP000076925"/>
    </source>
</evidence>
<dbReference type="OrthoDB" id="1551434at2"/>
<keyword evidence="1" id="KW-0378">Hydrolase</keyword>
<dbReference type="CDD" id="cd22315">
    <property type="entry name" value="BsoBI-like"/>
    <property type="match status" value="1"/>
</dbReference>
<organism evidence="1 2">
    <name type="scientific">Scytonema hofmannii PCC 7110</name>
    <dbReference type="NCBI Taxonomy" id="128403"/>
    <lineage>
        <taxon>Bacteria</taxon>
        <taxon>Bacillati</taxon>
        <taxon>Cyanobacteriota</taxon>
        <taxon>Cyanophyceae</taxon>
        <taxon>Nostocales</taxon>
        <taxon>Scytonemataceae</taxon>
        <taxon>Scytonema</taxon>
    </lineage>
</organism>
<dbReference type="GO" id="GO:0003677">
    <property type="term" value="F:DNA binding"/>
    <property type="evidence" value="ECO:0007669"/>
    <property type="project" value="InterPro"/>
</dbReference>
<accession>A0A139X6D4</accession>
<dbReference type="RefSeq" id="WP_017745588.1">
    <property type="nucleotide sequence ID" value="NZ_KQ976354.1"/>
</dbReference>
<dbReference type="AlphaFoldDB" id="A0A139X6D4"/>
<keyword evidence="1" id="KW-0540">Nuclease</keyword>
<proteinExistence type="predicted"/>
<reference evidence="1 2" key="1">
    <citation type="journal article" date="2013" name="Genome Biol. Evol.">
        <title>Genomes of Stigonematalean cyanobacteria (subsection V) and the evolution of oxygenic photosynthesis from prokaryotes to plastids.</title>
        <authorList>
            <person name="Dagan T."/>
            <person name="Roettger M."/>
            <person name="Stucken K."/>
            <person name="Landan G."/>
            <person name="Koch R."/>
            <person name="Major P."/>
            <person name="Gould S.B."/>
            <person name="Goremykin V.V."/>
            <person name="Rippka R."/>
            <person name="Tandeau de Marsac N."/>
            <person name="Gugger M."/>
            <person name="Lockhart P.J."/>
            <person name="Allen J.F."/>
            <person name="Brune I."/>
            <person name="Maus I."/>
            <person name="Puhler A."/>
            <person name="Martin W.F."/>
        </authorList>
    </citation>
    <scope>NUCLEOTIDE SEQUENCE [LARGE SCALE GENOMIC DNA]</scope>
    <source>
        <strain evidence="1 2">PCC 7110</strain>
    </source>
</reference>
<dbReference type="EMBL" id="ANNX02000030">
    <property type="protein sequence ID" value="KYC40267.1"/>
    <property type="molecule type" value="Genomic_DNA"/>
</dbReference>
<dbReference type="Proteomes" id="UP000076925">
    <property type="component" value="Unassembled WGS sequence"/>
</dbReference>
<sequence>MSYYNHLHSSNDLVTTYEEVRAGFVALALERNRKATPFLEQARSLKIRTHQVKKPQDLLQMQDIRPALLAAAGISDKAAGYLQEQDKIDAIEGLIKNFLEPVGEEFLEELVYRFLLTRGDTLGGMMRNIGGVLAERKFTRAVISALRLSAISYKWLDKESKSWLDQPEEDTDIELRVKGLSWVPENKEHRTLMYNIVVPIVRKNIDICLFNCNPIQVNTSLLKNPNAYIALGELKGGIDPAGADEHWKTANSALERIRSSFKKHSLNPCTFFVGAAIENSMAEEIWHQLNSGKLSNAANLTYADQVASLCAWLITL</sequence>
<dbReference type="Pfam" id="PF09194">
    <property type="entry name" value="Endonuc-BsobI"/>
    <property type="match status" value="1"/>
</dbReference>
<name>A0A139X6D4_9CYAN</name>
<dbReference type="STRING" id="128403.WA1_27430"/>
<dbReference type="InterPro" id="IPR015277">
    <property type="entry name" value="Restrct_endonuc_II_AvaI/BsoBI"/>
</dbReference>
<dbReference type="SUPFAM" id="SSF52980">
    <property type="entry name" value="Restriction endonuclease-like"/>
    <property type="match status" value="1"/>
</dbReference>
<comment type="caution">
    <text evidence="1">The sequence shown here is derived from an EMBL/GenBank/DDBJ whole genome shotgun (WGS) entry which is preliminary data.</text>
</comment>
<dbReference type="InterPro" id="IPR011335">
    <property type="entry name" value="Restrct_endonuc-II-like"/>
</dbReference>
<dbReference type="GO" id="GO:0009036">
    <property type="term" value="F:type II site-specific deoxyribonuclease activity"/>
    <property type="evidence" value="ECO:0007669"/>
    <property type="project" value="InterPro"/>
</dbReference>
<dbReference type="Gene3D" id="1.10.238.90">
    <property type="entry name" value="Restriction endonuclease BsobI, helical domain"/>
    <property type="match status" value="1"/>
</dbReference>
<evidence type="ECO:0000313" key="1">
    <source>
        <dbReference type="EMBL" id="KYC40267.1"/>
    </source>
</evidence>
<protein>
    <submittedName>
        <fullName evidence="1">Restriction endonuclease</fullName>
    </submittedName>
</protein>
<gene>
    <name evidence="1" type="ORF">WA1_27430</name>
</gene>
<dbReference type="GO" id="GO:0009307">
    <property type="term" value="P:DNA restriction-modification system"/>
    <property type="evidence" value="ECO:0007669"/>
    <property type="project" value="InterPro"/>
</dbReference>
<keyword evidence="2" id="KW-1185">Reference proteome</keyword>